<dbReference type="EMBL" id="LMVP01000113">
    <property type="protein sequence ID" value="PAV13192.1"/>
    <property type="molecule type" value="Genomic_DNA"/>
</dbReference>
<dbReference type="Pfam" id="PF01594">
    <property type="entry name" value="AI-2E_transport"/>
    <property type="match status" value="1"/>
</dbReference>
<evidence type="ECO:0000313" key="8">
    <source>
        <dbReference type="Proteomes" id="UP000218164"/>
    </source>
</evidence>
<organism evidence="7 8">
    <name type="scientific">Methanosarcina spelaei</name>
    <dbReference type="NCBI Taxonomy" id="1036679"/>
    <lineage>
        <taxon>Archaea</taxon>
        <taxon>Methanobacteriati</taxon>
        <taxon>Methanobacteriota</taxon>
        <taxon>Stenosarchaea group</taxon>
        <taxon>Methanomicrobia</taxon>
        <taxon>Methanosarcinales</taxon>
        <taxon>Methanosarcinaceae</taxon>
        <taxon>Methanosarcina</taxon>
    </lineage>
</organism>
<dbReference type="AlphaFoldDB" id="A0A2A2HUV9"/>
<dbReference type="PANTHER" id="PTHR21716:SF64">
    <property type="entry name" value="AI-2 TRANSPORT PROTEIN TQSA"/>
    <property type="match status" value="1"/>
</dbReference>
<feature type="transmembrane region" description="Helical" evidence="6">
    <location>
        <begin position="259"/>
        <end position="278"/>
    </location>
</feature>
<keyword evidence="8" id="KW-1185">Reference proteome</keyword>
<evidence type="ECO:0000256" key="1">
    <source>
        <dbReference type="ARBA" id="ARBA00004141"/>
    </source>
</evidence>
<feature type="transmembrane region" description="Helical" evidence="6">
    <location>
        <begin position="7"/>
        <end position="26"/>
    </location>
</feature>
<gene>
    <name evidence="7" type="ORF">ASJ81_04125</name>
</gene>
<feature type="transmembrane region" description="Helical" evidence="6">
    <location>
        <begin position="298"/>
        <end position="323"/>
    </location>
</feature>
<keyword evidence="4 6" id="KW-1133">Transmembrane helix</keyword>
<feature type="transmembrane region" description="Helical" evidence="6">
    <location>
        <begin position="32"/>
        <end position="53"/>
    </location>
</feature>
<evidence type="ECO:0000256" key="3">
    <source>
        <dbReference type="ARBA" id="ARBA00022692"/>
    </source>
</evidence>
<dbReference type="RefSeq" id="WP_245859920.1">
    <property type="nucleotide sequence ID" value="NZ_LMVP01000113.1"/>
</dbReference>
<comment type="subcellular location">
    <subcellularLocation>
        <location evidence="1">Membrane</location>
        <topology evidence="1">Multi-pass membrane protein</topology>
    </subcellularLocation>
</comment>
<keyword evidence="5 6" id="KW-0472">Membrane</keyword>
<dbReference type="GO" id="GO:0055085">
    <property type="term" value="P:transmembrane transport"/>
    <property type="evidence" value="ECO:0007669"/>
    <property type="project" value="TreeGrafter"/>
</dbReference>
<accession>A0A2A2HUV9</accession>
<evidence type="ECO:0000313" key="7">
    <source>
        <dbReference type="EMBL" id="PAV13192.1"/>
    </source>
</evidence>
<dbReference type="Proteomes" id="UP000218164">
    <property type="component" value="Unassembled WGS sequence"/>
</dbReference>
<feature type="transmembrane region" description="Helical" evidence="6">
    <location>
        <begin position="65"/>
        <end position="87"/>
    </location>
</feature>
<evidence type="ECO:0000256" key="2">
    <source>
        <dbReference type="ARBA" id="ARBA00009773"/>
    </source>
</evidence>
<evidence type="ECO:0000256" key="5">
    <source>
        <dbReference type="ARBA" id="ARBA00023136"/>
    </source>
</evidence>
<keyword evidence="3 6" id="KW-0812">Transmembrane</keyword>
<protein>
    <recommendedName>
        <fullName evidence="9">Permease</fullName>
    </recommendedName>
</protein>
<name>A0A2A2HUV9_9EURY</name>
<reference evidence="7 8" key="1">
    <citation type="journal article" date="2017" name="BMC Genomics">
        <title>Genomic analysis of methanogenic archaea reveals a shift towards energy conservation.</title>
        <authorList>
            <person name="Gilmore S.P."/>
            <person name="Henske J.K."/>
            <person name="Sexton J.A."/>
            <person name="Solomon K.V."/>
            <person name="Seppala S."/>
            <person name="Yoo J.I."/>
            <person name="Huyett L.M."/>
            <person name="Pressman A."/>
            <person name="Cogan J.Z."/>
            <person name="Kivenson V."/>
            <person name="Peng X."/>
            <person name="Tan Y."/>
            <person name="Valentine D.L."/>
            <person name="O'Malley M.A."/>
        </authorList>
    </citation>
    <scope>NUCLEOTIDE SEQUENCE [LARGE SCALE GENOMIC DNA]</scope>
    <source>
        <strain evidence="7 8">MC-15</strain>
    </source>
</reference>
<evidence type="ECO:0008006" key="9">
    <source>
        <dbReference type="Google" id="ProtNLM"/>
    </source>
</evidence>
<comment type="caution">
    <text evidence="7">The sequence shown here is derived from an EMBL/GenBank/DDBJ whole genome shotgun (WGS) entry which is preliminary data.</text>
</comment>
<comment type="similarity">
    <text evidence="2">Belongs to the autoinducer-2 exporter (AI-2E) (TC 2.A.86) family.</text>
</comment>
<dbReference type="PANTHER" id="PTHR21716">
    <property type="entry name" value="TRANSMEMBRANE PROTEIN"/>
    <property type="match status" value="1"/>
</dbReference>
<evidence type="ECO:0000256" key="6">
    <source>
        <dbReference type="SAM" id="Phobius"/>
    </source>
</evidence>
<sequence>MDTDDNSVPASILLYGTAAVILTIGMREIGSILVPIFFSIFAFLIFSPIVHWLQRKKVPGSISVGLVIIFLIIFAIAAVLLVTGSLLQLSTQIPEYQTQLTSIFENIERYLPSSGQYSSIEGILRDVGAFLLGLTVGILTGALNAGTTIALIVITTAFLLLDAAGAPKKLEREIEDQPVLLLRVREFGRSLVDFILIRTETNLIGGIGTAILLLIGRIDFAILWGFLTFLLGYIPYLGFFLAAVPPVLLALFKYGAIGAIAVLVGIWLINVLIENVLFPSLAGKSLKLSPSIVFLSLFYWGYVLGGSGALIAIPLTMVVKMILESSDNTRWMAKLMESGSKE</sequence>
<feature type="transmembrane region" description="Helical" evidence="6">
    <location>
        <begin position="203"/>
        <end position="227"/>
    </location>
</feature>
<evidence type="ECO:0000256" key="4">
    <source>
        <dbReference type="ARBA" id="ARBA00022989"/>
    </source>
</evidence>
<dbReference type="InterPro" id="IPR002549">
    <property type="entry name" value="AI-2E-like"/>
</dbReference>
<proteinExistence type="inferred from homology"/>
<dbReference type="GO" id="GO:0016020">
    <property type="term" value="C:membrane"/>
    <property type="evidence" value="ECO:0007669"/>
    <property type="project" value="UniProtKB-SubCell"/>
</dbReference>
<feature type="transmembrane region" description="Helical" evidence="6">
    <location>
        <begin position="128"/>
        <end position="161"/>
    </location>
</feature>